<gene>
    <name evidence="2" type="ORF">GM658_17605</name>
</gene>
<dbReference type="Proteomes" id="UP000472320">
    <property type="component" value="Unassembled WGS sequence"/>
</dbReference>
<protein>
    <submittedName>
        <fullName evidence="2">Uncharacterized protein</fullName>
    </submittedName>
</protein>
<dbReference type="OrthoDB" id="8775146at2"/>
<evidence type="ECO:0000313" key="2">
    <source>
        <dbReference type="EMBL" id="MTW12427.1"/>
    </source>
</evidence>
<reference evidence="2 3" key="1">
    <citation type="submission" date="2019-11" db="EMBL/GenBank/DDBJ databases">
        <title>Type strains purchased from KCTC, JCM and DSMZ.</title>
        <authorList>
            <person name="Lu H."/>
        </authorList>
    </citation>
    <scope>NUCLEOTIDE SEQUENCE [LARGE SCALE GENOMIC DNA]</scope>
    <source>
        <strain evidence="2 3">JCM 31587</strain>
    </source>
</reference>
<feature type="compositionally biased region" description="Basic residues" evidence="1">
    <location>
        <begin position="132"/>
        <end position="143"/>
    </location>
</feature>
<organism evidence="2 3">
    <name type="scientific">Massilia eburnea</name>
    <dbReference type="NCBI Taxonomy" id="1776165"/>
    <lineage>
        <taxon>Bacteria</taxon>
        <taxon>Pseudomonadati</taxon>
        <taxon>Pseudomonadota</taxon>
        <taxon>Betaproteobacteria</taxon>
        <taxon>Burkholderiales</taxon>
        <taxon>Oxalobacteraceae</taxon>
        <taxon>Telluria group</taxon>
        <taxon>Massilia</taxon>
    </lineage>
</organism>
<dbReference type="RefSeq" id="WP_155455358.1">
    <property type="nucleotide sequence ID" value="NZ_WNKX01000013.1"/>
</dbReference>
<dbReference type="AlphaFoldDB" id="A0A6L6QKH8"/>
<proteinExistence type="predicted"/>
<accession>A0A6L6QKH8</accession>
<comment type="caution">
    <text evidence="2">The sequence shown here is derived from an EMBL/GenBank/DDBJ whole genome shotgun (WGS) entry which is preliminary data.</text>
</comment>
<evidence type="ECO:0000256" key="1">
    <source>
        <dbReference type="SAM" id="MobiDB-lite"/>
    </source>
</evidence>
<sequence length="222" mass="24438">MPTNVCIAISSKTLRAMLDFQEEQECEFNPADLAELAICEWLERQRKLAKPQGQRGYFWKKLFLPDGTRLRVSNHRMTRYGAIVGDDLVHDCMTTSPNRFVQSTLGSARNAWNVAYVQMPLPNGSVPPALRTRSRGAPRRGPRKAAGPCRTAVADCRRGSAGAFLAGRPAACAQTEAGRRRASACLPPVRRPAARLVSIFPIAALPTMARCSHSIPTKRRTP</sequence>
<name>A0A6L6QKH8_9BURK</name>
<feature type="region of interest" description="Disordered" evidence="1">
    <location>
        <begin position="125"/>
        <end position="147"/>
    </location>
</feature>
<evidence type="ECO:0000313" key="3">
    <source>
        <dbReference type="Proteomes" id="UP000472320"/>
    </source>
</evidence>
<dbReference type="EMBL" id="WNKX01000013">
    <property type="protein sequence ID" value="MTW12427.1"/>
    <property type="molecule type" value="Genomic_DNA"/>
</dbReference>
<keyword evidence="3" id="KW-1185">Reference proteome</keyword>